<sequence>MLMEVDLMKIAIVTFEGFNEIDSFVSLHILNRVKREGWKAEIVAPSDRVTSMNIVVVHTQ</sequence>
<evidence type="ECO:0008006" key="3">
    <source>
        <dbReference type="Google" id="ProtNLM"/>
    </source>
</evidence>
<dbReference type="EMBL" id="QBML01000045">
    <property type="protein sequence ID" value="PZO36065.1"/>
    <property type="molecule type" value="Genomic_DNA"/>
</dbReference>
<comment type="caution">
    <text evidence="1">The sequence shown here is derived from an EMBL/GenBank/DDBJ whole genome shotgun (WGS) entry which is preliminary data.</text>
</comment>
<accession>A0A2W4XNA6</accession>
<dbReference type="Gene3D" id="3.40.50.880">
    <property type="match status" value="1"/>
</dbReference>
<proteinExistence type="predicted"/>
<dbReference type="AlphaFoldDB" id="A0A2W4XNA6"/>
<protein>
    <recommendedName>
        <fullName evidence="3">DJ-1/PfpI domain-containing protein</fullName>
    </recommendedName>
</protein>
<dbReference type="Proteomes" id="UP000249467">
    <property type="component" value="Unassembled WGS sequence"/>
</dbReference>
<dbReference type="InterPro" id="IPR029062">
    <property type="entry name" value="Class_I_gatase-like"/>
</dbReference>
<name>A0A2W4XNA6_9CYAN</name>
<organism evidence="1 2">
    <name type="scientific">Pseudanabaena frigida</name>
    <dbReference type="NCBI Taxonomy" id="945775"/>
    <lineage>
        <taxon>Bacteria</taxon>
        <taxon>Bacillati</taxon>
        <taxon>Cyanobacteriota</taxon>
        <taxon>Cyanophyceae</taxon>
        <taxon>Pseudanabaenales</taxon>
        <taxon>Pseudanabaenaceae</taxon>
        <taxon>Pseudanabaena</taxon>
    </lineage>
</organism>
<evidence type="ECO:0000313" key="1">
    <source>
        <dbReference type="EMBL" id="PZO36065.1"/>
    </source>
</evidence>
<gene>
    <name evidence="1" type="ORF">DCF19_22415</name>
</gene>
<reference evidence="1 2" key="1">
    <citation type="submission" date="2018-04" db="EMBL/GenBank/DDBJ databases">
        <authorList>
            <person name="Go L.Y."/>
            <person name="Mitchell J.A."/>
        </authorList>
    </citation>
    <scope>NUCLEOTIDE SEQUENCE [LARGE SCALE GENOMIC DNA]</scope>
    <source>
        <strain evidence="1">ULC066bin1</strain>
    </source>
</reference>
<reference evidence="1 2" key="2">
    <citation type="submission" date="2018-06" db="EMBL/GenBank/DDBJ databases">
        <title>Metagenomic assembly of (sub)arctic Cyanobacteria and their associated microbiome from non-axenic cultures.</title>
        <authorList>
            <person name="Baurain D."/>
        </authorList>
    </citation>
    <scope>NUCLEOTIDE SEQUENCE [LARGE SCALE GENOMIC DNA]</scope>
    <source>
        <strain evidence="1">ULC066bin1</strain>
    </source>
</reference>
<evidence type="ECO:0000313" key="2">
    <source>
        <dbReference type="Proteomes" id="UP000249467"/>
    </source>
</evidence>